<dbReference type="RefSeq" id="XP_030373747.1">
    <property type="nucleotide sequence ID" value="XM_030517887.1"/>
</dbReference>
<reference evidence="3" key="1">
    <citation type="submission" date="2025-08" db="UniProtKB">
        <authorList>
            <consortium name="RefSeq"/>
        </authorList>
    </citation>
    <scope>IDENTIFICATION</scope>
    <source>
        <strain evidence="3">11010-0011.00</strain>
        <tissue evidence="3">Whole body</tissue>
    </source>
</reference>
<dbReference type="AlphaFoldDB" id="A0A6J2TFG8"/>
<protein>
    <submittedName>
        <fullName evidence="3">Uncharacterized protein LOC115623507</fullName>
    </submittedName>
</protein>
<gene>
    <name evidence="3" type="primary">LOC115623507</name>
</gene>
<sequence>MFARCRALIFYLLICLFARQTILVLGQVPIDGFCARYSGKDVNVTRFMGEWYEVARVPASNLSCVKTSLGVDAQQDIVNVNTSFSYAREKPFITYNMIGAVSVPNLAPLDLYNFSYTLENSVLPYTSYKLVATDYDDISFICGYQNTSGTTETFGFVLQRDPIIRSQNTSNFIAILGMSMIVQGSSCPGYTPTPSSPDSGSTLSFSLYLLLALISLHLLRK</sequence>
<dbReference type="SUPFAM" id="SSF50814">
    <property type="entry name" value="Lipocalins"/>
    <property type="match status" value="1"/>
</dbReference>
<keyword evidence="1" id="KW-0732">Signal</keyword>
<feature type="signal peptide" evidence="1">
    <location>
        <begin position="1"/>
        <end position="26"/>
    </location>
</feature>
<evidence type="ECO:0000313" key="3">
    <source>
        <dbReference type="RefSeq" id="XP_030373747.1"/>
    </source>
</evidence>
<dbReference type="GeneID" id="115623507"/>
<feature type="chain" id="PRO_5027024471" evidence="1">
    <location>
        <begin position="27"/>
        <end position="221"/>
    </location>
</feature>
<dbReference type="OrthoDB" id="565904at2759"/>
<evidence type="ECO:0000313" key="2">
    <source>
        <dbReference type="Proteomes" id="UP000504634"/>
    </source>
</evidence>
<dbReference type="InterPro" id="IPR022272">
    <property type="entry name" value="Lipocalin_CS"/>
</dbReference>
<dbReference type="Gene3D" id="2.40.128.20">
    <property type="match status" value="1"/>
</dbReference>
<evidence type="ECO:0000256" key="1">
    <source>
        <dbReference type="SAM" id="SignalP"/>
    </source>
</evidence>
<keyword evidence="2" id="KW-1185">Reference proteome</keyword>
<dbReference type="PROSITE" id="PS00213">
    <property type="entry name" value="LIPOCALIN"/>
    <property type="match status" value="1"/>
</dbReference>
<proteinExistence type="predicted"/>
<dbReference type="Proteomes" id="UP000504634">
    <property type="component" value="Unplaced"/>
</dbReference>
<organism evidence="2 3">
    <name type="scientific">Drosophila lebanonensis</name>
    <name type="common">Fruit fly</name>
    <name type="synonym">Scaptodrosophila lebanonensis</name>
    <dbReference type="NCBI Taxonomy" id="7225"/>
    <lineage>
        <taxon>Eukaryota</taxon>
        <taxon>Metazoa</taxon>
        <taxon>Ecdysozoa</taxon>
        <taxon>Arthropoda</taxon>
        <taxon>Hexapoda</taxon>
        <taxon>Insecta</taxon>
        <taxon>Pterygota</taxon>
        <taxon>Neoptera</taxon>
        <taxon>Endopterygota</taxon>
        <taxon>Diptera</taxon>
        <taxon>Brachycera</taxon>
        <taxon>Muscomorpha</taxon>
        <taxon>Ephydroidea</taxon>
        <taxon>Drosophilidae</taxon>
        <taxon>Scaptodrosophila</taxon>
    </lineage>
</organism>
<dbReference type="InterPro" id="IPR012674">
    <property type="entry name" value="Calycin"/>
</dbReference>
<dbReference type="CDD" id="cd00301">
    <property type="entry name" value="lipocalin_FABP"/>
    <property type="match status" value="1"/>
</dbReference>
<name>A0A6J2TFG8_DROLE</name>
<accession>A0A6J2TFG8</accession>